<dbReference type="PANTHER" id="PTHR45913">
    <property type="entry name" value="EPM2A-INTERACTING PROTEIN 1"/>
    <property type="match status" value="1"/>
</dbReference>
<dbReference type="STRING" id="70415.A0A5S6QC84"/>
<dbReference type="Proteomes" id="UP000046395">
    <property type="component" value="Unassembled WGS sequence"/>
</dbReference>
<dbReference type="AlphaFoldDB" id="A0A5S6QC84"/>
<organism evidence="1 2">
    <name type="scientific">Trichuris muris</name>
    <name type="common">Mouse whipworm</name>
    <dbReference type="NCBI Taxonomy" id="70415"/>
    <lineage>
        <taxon>Eukaryota</taxon>
        <taxon>Metazoa</taxon>
        <taxon>Ecdysozoa</taxon>
        <taxon>Nematoda</taxon>
        <taxon>Enoplea</taxon>
        <taxon>Dorylaimia</taxon>
        <taxon>Trichinellida</taxon>
        <taxon>Trichuridae</taxon>
        <taxon>Trichuris</taxon>
    </lineage>
</organism>
<proteinExistence type="predicted"/>
<dbReference type="WBParaSite" id="TMUE_1000004695.1">
    <property type="protein sequence ID" value="TMUE_1000004695.1"/>
    <property type="gene ID" value="WBGene00294512"/>
</dbReference>
<accession>A0A5S6QC84</accession>
<evidence type="ECO:0000313" key="1">
    <source>
        <dbReference type="Proteomes" id="UP000046395"/>
    </source>
</evidence>
<evidence type="ECO:0000313" key="2">
    <source>
        <dbReference type="WBParaSite" id="TMUE_1000004695.1"/>
    </source>
</evidence>
<name>A0A5S6QC84_TRIMR</name>
<sequence length="179" mass="21082">MRGLSEVVSAVNVQQRPIVGQPRRWHPPARRVTALIGQLRLWPRCWHPARAEGFRSRLHCFVDIKEALNRQGMYPLPCEELLELQANEELKSKFKFGYRTFWLQRDISRFYPRLWSVVRKLLISFPSSYLVERGFSVVADLLTKKRNKLQIVNRGDLRLRLTSIEPNVEKLLSLRGFQV</sequence>
<keyword evidence="1" id="KW-1185">Reference proteome</keyword>
<dbReference type="PANTHER" id="PTHR45913:SF22">
    <property type="entry name" value="SCAN BOX DOMAIN-CONTAINING PROTEIN"/>
    <property type="match status" value="1"/>
</dbReference>
<reference evidence="2" key="1">
    <citation type="submission" date="2019-12" db="UniProtKB">
        <authorList>
            <consortium name="WormBaseParasite"/>
        </authorList>
    </citation>
    <scope>IDENTIFICATION</scope>
</reference>
<protein>
    <submittedName>
        <fullName evidence="2">HAT C-terminal dimerisation domain-containing protein</fullName>
    </submittedName>
</protein>